<name>A0A7C9MYP5_9ACTN</name>
<dbReference type="Gene3D" id="3.30.830.10">
    <property type="entry name" value="Metalloenzyme, LuxS/M16 peptidase-like"/>
    <property type="match status" value="2"/>
</dbReference>
<organism evidence="3 4">
    <name type="scientific">Herbidospora solisilvae</name>
    <dbReference type="NCBI Taxonomy" id="2696284"/>
    <lineage>
        <taxon>Bacteria</taxon>
        <taxon>Bacillati</taxon>
        <taxon>Actinomycetota</taxon>
        <taxon>Actinomycetes</taxon>
        <taxon>Streptosporangiales</taxon>
        <taxon>Streptosporangiaceae</taxon>
        <taxon>Herbidospora</taxon>
    </lineage>
</organism>
<evidence type="ECO:0000313" key="3">
    <source>
        <dbReference type="EMBL" id="NAS24251.1"/>
    </source>
</evidence>
<dbReference type="Pfam" id="PF05193">
    <property type="entry name" value="Peptidase_M16_C"/>
    <property type="match status" value="1"/>
</dbReference>
<dbReference type="Proteomes" id="UP000479526">
    <property type="component" value="Unassembled WGS sequence"/>
</dbReference>
<dbReference type="EMBL" id="WXEW01000006">
    <property type="protein sequence ID" value="NAS24251.1"/>
    <property type="molecule type" value="Genomic_DNA"/>
</dbReference>
<sequence>MDPVTWRFPQPETFTLDNGLRVLLADMPGRHVATAALSIGLPTTAVERPETEGVVAAYAALLNADAPHHRDGTVGALALAGGMVTTRCGHRGPIVMGDCPAAELPRLFEAMAATVHPFTPTTRSFEALRRQVVAERAMESDDPIALGNKLIHESVLAPGSRYGRPLGGTEKAWRALTLDDVTAVVPGAARMTLIVAGDLAGTGAADAAAKAFDGVPAGDDLPLADVPPLPADRPGRAHRPGRGGPQTRLVLGCFAVDRLDPRWPSARVAGELLGGGPDSLLNRELRGRMGASYGIEARFMPFFSGGVFVVSGFVDAARAPAAAEAITRVLTRFREGDVDGGLVTRVRDRMLAAAPELYESTLAVTQQYAELLSCGIDPPAYVDRHLGLMGALDAGRVTADFASLVDPALLHTVAVGRFETG</sequence>
<reference evidence="3 4" key="1">
    <citation type="submission" date="2020-01" db="EMBL/GenBank/DDBJ databases">
        <title>Herbidospora sp. NEAU-GS84 nov., a novel actinomycete isolated from soil.</title>
        <authorList>
            <person name="Han L."/>
        </authorList>
    </citation>
    <scope>NUCLEOTIDE SEQUENCE [LARGE SCALE GENOMIC DNA]</scope>
    <source>
        <strain evidence="3 4">NEAU-GS84</strain>
    </source>
</reference>
<evidence type="ECO:0000313" key="4">
    <source>
        <dbReference type="Proteomes" id="UP000479526"/>
    </source>
</evidence>
<gene>
    <name evidence="3" type="ORF">GT755_21460</name>
</gene>
<protein>
    <recommendedName>
        <fullName evidence="2">Peptidase M16 C-terminal domain-containing protein</fullName>
    </recommendedName>
</protein>
<feature type="domain" description="Peptidase M16 C-terminal" evidence="2">
    <location>
        <begin position="188"/>
        <end position="348"/>
    </location>
</feature>
<dbReference type="InterPro" id="IPR007863">
    <property type="entry name" value="Peptidase_M16_C"/>
</dbReference>
<evidence type="ECO:0000256" key="1">
    <source>
        <dbReference type="SAM" id="MobiDB-lite"/>
    </source>
</evidence>
<proteinExistence type="predicted"/>
<dbReference type="InterPro" id="IPR011249">
    <property type="entry name" value="Metalloenz_LuxS/M16"/>
</dbReference>
<feature type="region of interest" description="Disordered" evidence="1">
    <location>
        <begin position="223"/>
        <end position="243"/>
    </location>
</feature>
<keyword evidence="4" id="KW-1185">Reference proteome</keyword>
<dbReference type="RefSeq" id="WP_161481443.1">
    <property type="nucleotide sequence ID" value="NZ_WXEW01000006.1"/>
</dbReference>
<dbReference type="SUPFAM" id="SSF63411">
    <property type="entry name" value="LuxS/MPP-like metallohydrolase"/>
    <property type="match status" value="2"/>
</dbReference>
<evidence type="ECO:0000259" key="2">
    <source>
        <dbReference type="Pfam" id="PF05193"/>
    </source>
</evidence>
<dbReference type="AlphaFoldDB" id="A0A7C9MYP5"/>
<comment type="caution">
    <text evidence="3">The sequence shown here is derived from an EMBL/GenBank/DDBJ whole genome shotgun (WGS) entry which is preliminary data.</text>
</comment>
<accession>A0A7C9MYP5</accession>
<dbReference type="GO" id="GO:0046872">
    <property type="term" value="F:metal ion binding"/>
    <property type="evidence" value="ECO:0007669"/>
    <property type="project" value="InterPro"/>
</dbReference>